<dbReference type="PANTHER" id="PTHR15315">
    <property type="entry name" value="RING FINGER PROTEIN 41, 151"/>
    <property type="match status" value="1"/>
</dbReference>
<feature type="compositionally biased region" description="Basic and acidic residues" evidence="5">
    <location>
        <begin position="776"/>
        <end position="789"/>
    </location>
</feature>
<dbReference type="SUPFAM" id="SSF57903">
    <property type="entry name" value="FYVE/PHD zinc finger"/>
    <property type="match status" value="1"/>
</dbReference>
<feature type="compositionally biased region" description="Acidic residues" evidence="5">
    <location>
        <begin position="10"/>
        <end position="20"/>
    </location>
</feature>
<dbReference type="PROSITE" id="PS50089">
    <property type="entry name" value="ZF_RING_2"/>
    <property type="match status" value="1"/>
</dbReference>
<proteinExistence type="predicted"/>
<feature type="domain" description="PHD-type" evidence="6">
    <location>
        <begin position="64"/>
        <end position="185"/>
    </location>
</feature>
<dbReference type="GO" id="GO:0061630">
    <property type="term" value="F:ubiquitin protein ligase activity"/>
    <property type="evidence" value="ECO:0007669"/>
    <property type="project" value="TreeGrafter"/>
</dbReference>
<dbReference type="InterPro" id="IPR001841">
    <property type="entry name" value="Znf_RING"/>
</dbReference>
<evidence type="ECO:0000256" key="1">
    <source>
        <dbReference type="ARBA" id="ARBA00022723"/>
    </source>
</evidence>
<protein>
    <submittedName>
        <fullName evidence="9 10">Uncharacterized protein At4g10930-like isoform X1</fullName>
    </submittedName>
</protein>
<feature type="region of interest" description="Disordered" evidence="5">
    <location>
        <begin position="1023"/>
        <end position="1165"/>
    </location>
</feature>
<evidence type="ECO:0000256" key="3">
    <source>
        <dbReference type="ARBA" id="ARBA00022833"/>
    </source>
</evidence>
<dbReference type="AlphaFoldDB" id="A0A6P5EH34"/>
<reference evidence="9 10" key="2">
    <citation type="submission" date="2025-04" db="UniProtKB">
        <authorList>
            <consortium name="RefSeq"/>
        </authorList>
    </citation>
    <scope>IDENTIFICATION</scope>
    <source>
        <tissue evidence="9 10">Leaf</tissue>
    </source>
</reference>
<dbReference type="PROSITE" id="PS00518">
    <property type="entry name" value="ZF_RING_1"/>
    <property type="match status" value="1"/>
</dbReference>
<keyword evidence="3" id="KW-0862">Zinc</keyword>
<organism evidence="9">
    <name type="scientific">Ananas comosus</name>
    <name type="common">Pineapple</name>
    <name type="synonym">Ananas ananas</name>
    <dbReference type="NCBI Taxonomy" id="4615"/>
    <lineage>
        <taxon>Eukaryota</taxon>
        <taxon>Viridiplantae</taxon>
        <taxon>Streptophyta</taxon>
        <taxon>Embryophyta</taxon>
        <taxon>Tracheophyta</taxon>
        <taxon>Spermatophyta</taxon>
        <taxon>Magnoliopsida</taxon>
        <taxon>Liliopsida</taxon>
        <taxon>Poales</taxon>
        <taxon>Bromeliaceae</taxon>
        <taxon>Bromelioideae</taxon>
        <taxon>Ananas</taxon>
    </lineage>
</organism>
<feature type="compositionally biased region" description="Basic and acidic residues" evidence="5">
    <location>
        <begin position="1031"/>
        <end position="1078"/>
    </location>
</feature>
<evidence type="ECO:0000313" key="10">
    <source>
        <dbReference type="RefSeq" id="XP_020082771.1"/>
    </source>
</evidence>
<feature type="compositionally biased region" description="Polar residues" evidence="5">
    <location>
        <begin position="692"/>
        <end position="709"/>
    </location>
</feature>
<dbReference type="InterPro" id="IPR001965">
    <property type="entry name" value="Znf_PHD"/>
</dbReference>
<feature type="compositionally biased region" description="Polar residues" evidence="5">
    <location>
        <begin position="436"/>
        <end position="446"/>
    </location>
</feature>
<dbReference type="GO" id="GO:0008270">
    <property type="term" value="F:zinc ion binding"/>
    <property type="evidence" value="ECO:0007669"/>
    <property type="project" value="UniProtKB-KW"/>
</dbReference>
<feature type="compositionally biased region" description="Polar residues" evidence="5">
    <location>
        <begin position="1130"/>
        <end position="1144"/>
    </location>
</feature>
<dbReference type="CDD" id="cd16574">
    <property type="entry name" value="RING-HC_Topors"/>
    <property type="match status" value="1"/>
</dbReference>
<dbReference type="SMART" id="SM00249">
    <property type="entry name" value="PHD"/>
    <property type="match status" value="1"/>
</dbReference>
<sequence length="1243" mass="136979">MNAQEHGIDESEDEAVEEEDYLDDSAFDNDTCGICTDIVVERGVIDCCEHWFCFTCIDNWAAITNRCPLCKSEFQSITCLPVYETTGSIKAEEYSLSRDVNDWYVQGESNTLSFPSYYIDEDAVICLDGGGCKIRTGLLTAEDDVAFDTSIACDSCDIWYHATCVGFNSESVQKKSWLCPRCIPAEGQQNLDSFLKQNPDGNSIVTIDSSFAGKVSVSIADDGETAVVVSMVGAQQNTETSKKFPWESPLDLSTGKGIESSSYDSNTGNGELFYKSSEMGETQSDVLMEKPLEFSPIRESALEASTSEPETDALNASLRLPDSVAFSSFSAIAGGLETKNDVVDNEFSKYSPSINSPIRASVGTLSGDQKVGITNKNMGDGMHQEDTKVEDLMETSVNAHFDADIVNSHSRKGDSQTRIEADYPVKKAKLDVKSQNLSLESHSTPSALKCHTSSRDTAIGEDDQSDYVPEEGSVPSDIMSIVQGTQHRLHHHRDGEKFLNRNEGDKSGPRVKKIMRRAEKENESSILVQKLRKEIREVVGDTALKSSKDEPFDGKLLTAFRAAIGKPEVVETKLDPSLLRARKSLLKKGKVRENLTKKIYGTSTGRRKHTWAREWEVEFWKYRCSSAKPEKIETLQSVLELLKKFSNSSAENFEINQEPKGGTENSILSRVYLADASVFPRKDDIKPLSALNGCSSVETNNQNTTNKSDCLSEKTPKVVSRGTSNVKVSSSGNTGKKSSSNSQKEANQPDCNKRDKRQWALEVLARKNASSSSNANKDKPEEGSELKEKYPFMAQLPIDMRPKLASSRHNKVPVTVRRAQLYRITEHYLRRTNSTVIRRTADTELAVADAVNIEKEIVERSNSKLVYINLCSQVLRQHPKPEAGSAASSSAATTECSIDELTKETSFTHEDTPCSDDVEEALRRAGLSSDSPPDSPERKVPIVVEGDPLVNVREECLENPQNAEKAATSNIEEGFEGYPSLTVREGVENTQNPEETATSNIEEGLIVNQEVISDIVKTDTIANSPSMLKPSEVDTGRDKESEEPNGPEKDLLVNRTSDEANVSEKDPLVNKISDETIEHLSNTTNMEEAANNLNPCESGMNRPMDGATVSELGSKNCAENNVADDEPPSNCKSSGGENETNSLRSKNEAREAKSTSSSNKSANSTDSILKKLEAYVKEHIRPLCKSGVITVEQYRWAVGKTTEKVMRYHQKDKNANFLIKEGDKVKRLAEQYAEAAAQQKEAL</sequence>
<dbReference type="SUPFAM" id="SSF57850">
    <property type="entry name" value="RING/U-box"/>
    <property type="match status" value="1"/>
</dbReference>
<keyword evidence="1" id="KW-0479">Metal-binding</keyword>
<gene>
    <name evidence="9 10" type="primary">LOC109706384</name>
</gene>
<dbReference type="GeneID" id="109706384"/>
<evidence type="ECO:0000313" key="9">
    <source>
        <dbReference type="RefSeq" id="XP_020082769.1"/>
    </source>
</evidence>
<feature type="domain" description="RING-type" evidence="7">
    <location>
        <begin position="32"/>
        <end position="71"/>
    </location>
</feature>
<keyword evidence="8" id="KW-1185">Reference proteome</keyword>
<feature type="compositionally biased region" description="Low complexity" evidence="5">
    <location>
        <begin position="729"/>
        <end position="742"/>
    </location>
</feature>
<feature type="compositionally biased region" description="Acidic residues" evidence="5">
    <location>
        <begin position="459"/>
        <end position="469"/>
    </location>
</feature>
<evidence type="ECO:0000313" key="8">
    <source>
        <dbReference type="Proteomes" id="UP000515123"/>
    </source>
</evidence>
<evidence type="ECO:0000256" key="2">
    <source>
        <dbReference type="ARBA" id="ARBA00022771"/>
    </source>
</evidence>
<dbReference type="InterPro" id="IPR019787">
    <property type="entry name" value="Znf_PHD-finger"/>
</dbReference>
<dbReference type="Gene3D" id="3.30.40.10">
    <property type="entry name" value="Zinc/RING finger domain, C3HC4 (zinc finger)"/>
    <property type="match status" value="2"/>
</dbReference>
<dbReference type="RefSeq" id="XP_020082769.1">
    <property type="nucleotide sequence ID" value="XM_020227180.1"/>
</dbReference>
<feature type="compositionally biased region" description="Polar residues" evidence="5">
    <location>
        <begin position="1079"/>
        <end position="1095"/>
    </location>
</feature>
<name>A0A6P5EH34_ANACO</name>
<dbReference type="InterPro" id="IPR058746">
    <property type="entry name" value="Znf_RING-type_Topors"/>
</dbReference>
<dbReference type="Pfam" id="PF13639">
    <property type="entry name" value="zf-RING_2"/>
    <property type="match status" value="1"/>
</dbReference>
<dbReference type="Pfam" id="PF00628">
    <property type="entry name" value="PHD"/>
    <property type="match status" value="1"/>
</dbReference>
<dbReference type="GO" id="GO:0016567">
    <property type="term" value="P:protein ubiquitination"/>
    <property type="evidence" value="ECO:0007669"/>
    <property type="project" value="TreeGrafter"/>
</dbReference>
<dbReference type="InterPro" id="IPR011011">
    <property type="entry name" value="Znf_FYVE_PHD"/>
</dbReference>
<feature type="compositionally biased region" description="Low complexity" evidence="5">
    <location>
        <begin position="1154"/>
        <end position="1165"/>
    </location>
</feature>
<evidence type="ECO:0000256" key="5">
    <source>
        <dbReference type="SAM" id="MobiDB-lite"/>
    </source>
</evidence>
<feature type="region of interest" description="Disordered" evidence="5">
    <location>
        <begin position="436"/>
        <end position="508"/>
    </location>
</feature>
<keyword evidence="2 4" id="KW-0863">Zinc-finger</keyword>
<dbReference type="OrthoDB" id="21204at2759"/>
<feature type="region of interest" description="Disordered" evidence="5">
    <location>
        <begin position="690"/>
        <end position="789"/>
    </location>
</feature>
<dbReference type="PANTHER" id="PTHR15315:SF26">
    <property type="entry name" value="E3 UBIQUITIN-PROTEIN LIGASE NRDP1"/>
    <property type="match status" value="1"/>
</dbReference>
<evidence type="ECO:0000256" key="4">
    <source>
        <dbReference type="PROSITE-ProRule" id="PRU00175"/>
    </source>
</evidence>
<dbReference type="InterPro" id="IPR013083">
    <property type="entry name" value="Znf_RING/FYVE/PHD"/>
</dbReference>
<evidence type="ECO:0000259" key="7">
    <source>
        <dbReference type="PROSITE" id="PS50089"/>
    </source>
</evidence>
<dbReference type="PROSITE" id="PS50016">
    <property type="entry name" value="ZF_PHD_2"/>
    <property type="match status" value="1"/>
</dbReference>
<dbReference type="RefSeq" id="XP_020082771.1">
    <property type="nucleotide sequence ID" value="XM_020227182.1"/>
</dbReference>
<dbReference type="Proteomes" id="UP000515123">
    <property type="component" value="Unplaced"/>
</dbReference>
<feature type="compositionally biased region" description="Basic and acidic residues" evidence="5">
    <location>
        <begin position="493"/>
        <end position="508"/>
    </location>
</feature>
<dbReference type="SMART" id="SM00184">
    <property type="entry name" value="RING"/>
    <property type="match status" value="2"/>
</dbReference>
<accession>A0A6P5EH34</accession>
<reference evidence="8" key="1">
    <citation type="journal article" date="2015" name="Nat. Genet.">
        <title>The pineapple genome and the evolution of CAM photosynthesis.</title>
        <authorList>
            <person name="Ming R."/>
            <person name="VanBuren R."/>
            <person name="Wai C.M."/>
            <person name="Tang H."/>
            <person name="Schatz M.C."/>
            <person name="Bowers J.E."/>
            <person name="Lyons E."/>
            <person name="Wang M.L."/>
            <person name="Chen J."/>
            <person name="Biggers E."/>
            <person name="Zhang J."/>
            <person name="Huang L."/>
            <person name="Zhang L."/>
            <person name="Miao W."/>
            <person name="Zhang J."/>
            <person name="Ye Z."/>
            <person name="Miao C."/>
            <person name="Lin Z."/>
            <person name="Wang H."/>
            <person name="Zhou H."/>
            <person name="Yim W.C."/>
            <person name="Priest H.D."/>
            <person name="Zheng C."/>
            <person name="Woodhouse M."/>
            <person name="Edger P.P."/>
            <person name="Guyot R."/>
            <person name="Guo H.B."/>
            <person name="Guo H."/>
            <person name="Zheng G."/>
            <person name="Singh R."/>
            <person name="Sharma A."/>
            <person name="Min X."/>
            <person name="Zheng Y."/>
            <person name="Lee H."/>
            <person name="Gurtowski J."/>
            <person name="Sedlazeck F.J."/>
            <person name="Harkess A."/>
            <person name="McKain M.R."/>
            <person name="Liao Z."/>
            <person name="Fang J."/>
            <person name="Liu J."/>
            <person name="Zhang X."/>
            <person name="Zhang Q."/>
            <person name="Hu W."/>
            <person name="Qin Y."/>
            <person name="Wang K."/>
            <person name="Chen L.Y."/>
            <person name="Shirley N."/>
            <person name="Lin Y.R."/>
            <person name="Liu L.Y."/>
            <person name="Hernandez A.G."/>
            <person name="Wright C.L."/>
            <person name="Bulone V."/>
            <person name="Tuskan G.A."/>
            <person name="Heath K."/>
            <person name="Zee F."/>
            <person name="Moore P.H."/>
            <person name="Sunkar R."/>
            <person name="Leebens-Mack J.H."/>
            <person name="Mockler T."/>
            <person name="Bennetzen J.L."/>
            <person name="Freeling M."/>
            <person name="Sankoff D."/>
            <person name="Paterson A.H."/>
            <person name="Zhu X."/>
            <person name="Yang X."/>
            <person name="Smith J.A."/>
            <person name="Cushman J.C."/>
            <person name="Paull R.E."/>
            <person name="Yu Q."/>
        </authorList>
    </citation>
    <scope>NUCLEOTIDE SEQUENCE [LARGE SCALE GENOMIC DNA]</scope>
    <source>
        <strain evidence="8">cv. F153</strain>
    </source>
</reference>
<feature type="region of interest" description="Disordered" evidence="5">
    <location>
        <begin position="1"/>
        <end position="20"/>
    </location>
</feature>
<dbReference type="InterPro" id="IPR017907">
    <property type="entry name" value="Znf_RING_CS"/>
</dbReference>
<evidence type="ECO:0000259" key="6">
    <source>
        <dbReference type="PROSITE" id="PS50016"/>
    </source>
</evidence>